<protein>
    <recommendedName>
        <fullName evidence="1">F-box domain-containing protein</fullName>
    </recommendedName>
</protein>
<reference evidence="2 3" key="1">
    <citation type="journal article" date="2020" name="ISME J.">
        <title>Uncovering the hidden diversity of litter-decomposition mechanisms in mushroom-forming fungi.</title>
        <authorList>
            <person name="Floudas D."/>
            <person name="Bentzer J."/>
            <person name="Ahren D."/>
            <person name="Johansson T."/>
            <person name="Persson P."/>
            <person name="Tunlid A."/>
        </authorList>
    </citation>
    <scope>NUCLEOTIDE SEQUENCE [LARGE SCALE GENOMIC DNA]</scope>
    <source>
        <strain evidence="2 3">CBS 175.51</strain>
    </source>
</reference>
<dbReference type="Proteomes" id="UP000541558">
    <property type="component" value="Unassembled WGS sequence"/>
</dbReference>
<dbReference type="PROSITE" id="PS50181">
    <property type="entry name" value="FBOX"/>
    <property type="match status" value="1"/>
</dbReference>
<accession>A0A8H5BTF6</accession>
<keyword evidence="3" id="KW-1185">Reference proteome</keyword>
<evidence type="ECO:0000313" key="2">
    <source>
        <dbReference type="EMBL" id="KAF5328911.1"/>
    </source>
</evidence>
<evidence type="ECO:0000313" key="3">
    <source>
        <dbReference type="Proteomes" id="UP000541558"/>
    </source>
</evidence>
<proteinExistence type="predicted"/>
<feature type="domain" description="F-box" evidence="1">
    <location>
        <begin position="17"/>
        <end position="65"/>
    </location>
</feature>
<evidence type="ECO:0000259" key="1">
    <source>
        <dbReference type="PROSITE" id="PS50181"/>
    </source>
</evidence>
<dbReference type="OrthoDB" id="3046414at2759"/>
<sequence>MHPSHPDLYLSPLSALELFLMRMPDDVADSILLYFDAVVLLSLSRLNSRLRAWMDWYSSDAWNIEKFVGLYVRNNLTLLSLIDGKDTMLYGKSMLRFFLRNPSVTCPLDICTTLTKFYHLHRFLLDEGYDTTHKASNNAAVRRAWRQVSMHERVGNILHDAGAIQDSWSLTADQSWSSEDHIGYKFQLTKTAPGRPVLRINLHLIRCEPYRHVLATSLCEYGFFWRGFSTLASWKAARKEAALPLVNPAWSGDVVHRPFSRASSMA</sequence>
<dbReference type="AlphaFoldDB" id="A0A8H5BTF6"/>
<organism evidence="2 3">
    <name type="scientific">Ephemerocybe angulata</name>
    <dbReference type="NCBI Taxonomy" id="980116"/>
    <lineage>
        <taxon>Eukaryota</taxon>
        <taxon>Fungi</taxon>
        <taxon>Dikarya</taxon>
        <taxon>Basidiomycota</taxon>
        <taxon>Agaricomycotina</taxon>
        <taxon>Agaricomycetes</taxon>
        <taxon>Agaricomycetidae</taxon>
        <taxon>Agaricales</taxon>
        <taxon>Agaricineae</taxon>
        <taxon>Psathyrellaceae</taxon>
        <taxon>Ephemerocybe</taxon>
    </lineage>
</organism>
<dbReference type="EMBL" id="JAACJK010000125">
    <property type="protein sequence ID" value="KAF5328911.1"/>
    <property type="molecule type" value="Genomic_DNA"/>
</dbReference>
<gene>
    <name evidence="2" type="ORF">D9611_014255</name>
</gene>
<name>A0A8H5BTF6_9AGAR</name>
<comment type="caution">
    <text evidence="2">The sequence shown here is derived from an EMBL/GenBank/DDBJ whole genome shotgun (WGS) entry which is preliminary data.</text>
</comment>
<dbReference type="InterPro" id="IPR001810">
    <property type="entry name" value="F-box_dom"/>
</dbReference>